<dbReference type="InterPro" id="IPR018303">
    <property type="entry name" value="ATPase_P-typ_P_site"/>
</dbReference>
<evidence type="ECO:0000256" key="7">
    <source>
        <dbReference type="ARBA" id="ARBA00023136"/>
    </source>
</evidence>
<dbReference type="Gene3D" id="3.40.1110.10">
    <property type="entry name" value="Calcium-transporting ATPase, cytoplasmic domain N"/>
    <property type="match status" value="1"/>
</dbReference>
<dbReference type="InterPro" id="IPR023298">
    <property type="entry name" value="ATPase_P-typ_TM_dom_sf"/>
</dbReference>
<feature type="domain" description="P-type ATPase A" evidence="9">
    <location>
        <begin position="167"/>
        <end position="263"/>
    </location>
</feature>
<gene>
    <name evidence="10" type="ORF">DK846_06470</name>
</gene>
<dbReference type="InterPro" id="IPR008250">
    <property type="entry name" value="ATPase_P-typ_transduc_dom_A_sf"/>
</dbReference>
<dbReference type="Pfam" id="PF00702">
    <property type="entry name" value="Hydrolase"/>
    <property type="match status" value="1"/>
</dbReference>
<dbReference type="PANTHER" id="PTHR48085">
    <property type="entry name" value="CADMIUM/ZINC-TRANSPORTING ATPASE HMA2-RELATED"/>
    <property type="match status" value="1"/>
</dbReference>
<dbReference type="GO" id="GO:0019829">
    <property type="term" value="F:ATPase-coupled monoatomic cation transmembrane transporter activity"/>
    <property type="evidence" value="ECO:0007669"/>
    <property type="project" value="InterPro"/>
</dbReference>
<feature type="transmembrane region" description="Helical" evidence="8">
    <location>
        <begin position="55"/>
        <end position="71"/>
    </location>
</feature>
<dbReference type="RefSeq" id="WP_109968118.1">
    <property type="nucleotide sequence ID" value="NZ_CP176093.1"/>
</dbReference>
<evidence type="ECO:0000313" key="11">
    <source>
        <dbReference type="Proteomes" id="UP000245657"/>
    </source>
</evidence>
<keyword evidence="5" id="KW-1278">Translocase</keyword>
<accession>A0A2V2N8J4</accession>
<dbReference type="InterPro" id="IPR059000">
    <property type="entry name" value="ATPase_P-type_domA"/>
</dbReference>
<dbReference type="GeneID" id="97548713"/>
<dbReference type="SFLD" id="SFLDF00027">
    <property type="entry name" value="p-type_atpase"/>
    <property type="match status" value="1"/>
</dbReference>
<keyword evidence="7 8" id="KW-0472">Membrane</keyword>
<dbReference type="InterPro" id="IPR023214">
    <property type="entry name" value="HAD_sf"/>
</dbReference>
<name>A0A2V2N8J4_9EURY</name>
<dbReference type="InterPro" id="IPR023299">
    <property type="entry name" value="ATPase_P-typ_cyto_dom_N"/>
</dbReference>
<dbReference type="SFLD" id="SFLDG00002">
    <property type="entry name" value="C1.7:_P-type_atpase_like"/>
    <property type="match status" value="1"/>
</dbReference>
<keyword evidence="11" id="KW-1185">Reference proteome</keyword>
<feature type="transmembrane region" description="Helical" evidence="8">
    <location>
        <begin position="283"/>
        <end position="303"/>
    </location>
</feature>
<dbReference type="GO" id="GO:0046872">
    <property type="term" value="F:metal ion binding"/>
    <property type="evidence" value="ECO:0007669"/>
    <property type="project" value="UniProtKB-KW"/>
</dbReference>
<dbReference type="NCBIfam" id="TIGR01525">
    <property type="entry name" value="ATPase-IB_hvy"/>
    <property type="match status" value="1"/>
</dbReference>
<evidence type="ECO:0000313" key="10">
    <source>
        <dbReference type="EMBL" id="PWR72607.1"/>
    </source>
</evidence>
<comment type="subcellular location">
    <subcellularLocation>
        <location evidence="1">Membrane</location>
    </subcellularLocation>
</comment>
<dbReference type="AlphaFoldDB" id="A0A2V2N8J4"/>
<feature type="transmembrane region" description="Helical" evidence="8">
    <location>
        <begin position="612"/>
        <end position="636"/>
    </location>
</feature>
<dbReference type="GO" id="GO:0016887">
    <property type="term" value="F:ATP hydrolysis activity"/>
    <property type="evidence" value="ECO:0007669"/>
    <property type="project" value="InterPro"/>
</dbReference>
<dbReference type="InterPro" id="IPR051014">
    <property type="entry name" value="Cation_Transport_ATPase_IB"/>
</dbReference>
<dbReference type="InterPro" id="IPR027256">
    <property type="entry name" value="P-typ_ATPase_IB"/>
</dbReference>
<dbReference type="InterPro" id="IPR036412">
    <property type="entry name" value="HAD-like_sf"/>
</dbReference>
<comment type="similarity">
    <text evidence="2">Belongs to the cation transport ATPase (P-type) (TC 3.A.3) family. Type IB subfamily.</text>
</comment>
<dbReference type="FunFam" id="2.70.150.10:FF:000002">
    <property type="entry name" value="Copper-transporting ATPase 1, putative"/>
    <property type="match status" value="1"/>
</dbReference>
<evidence type="ECO:0000256" key="4">
    <source>
        <dbReference type="ARBA" id="ARBA00022723"/>
    </source>
</evidence>
<feature type="transmembrane region" description="Helical" evidence="8">
    <location>
        <begin position="309"/>
        <end position="330"/>
    </location>
</feature>
<dbReference type="SFLD" id="SFLDS00003">
    <property type="entry name" value="Haloacid_Dehalogenase"/>
    <property type="match status" value="1"/>
</dbReference>
<dbReference type="Gene3D" id="3.40.50.1000">
    <property type="entry name" value="HAD superfamily/HAD-like"/>
    <property type="match status" value="1"/>
</dbReference>
<dbReference type="InterPro" id="IPR044492">
    <property type="entry name" value="P_typ_ATPase_HD_dom"/>
</dbReference>
<evidence type="ECO:0000256" key="8">
    <source>
        <dbReference type="SAM" id="Phobius"/>
    </source>
</evidence>
<keyword evidence="6 8" id="KW-1133">Transmembrane helix</keyword>
<evidence type="ECO:0000256" key="2">
    <source>
        <dbReference type="ARBA" id="ARBA00006024"/>
    </source>
</evidence>
<dbReference type="EMBL" id="QGMY01000006">
    <property type="protein sequence ID" value="PWR72607.1"/>
    <property type="molecule type" value="Genomic_DNA"/>
</dbReference>
<dbReference type="Gene3D" id="2.70.150.10">
    <property type="entry name" value="Calcium-transporting ATPase, cytoplasmic transduction domain A"/>
    <property type="match status" value="1"/>
</dbReference>
<dbReference type="PANTHER" id="PTHR48085:SF5">
    <property type="entry name" value="CADMIUM_ZINC-TRANSPORTING ATPASE HMA4-RELATED"/>
    <property type="match status" value="1"/>
</dbReference>
<feature type="transmembrane region" description="Helical" evidence="8">
    <location>
        <begin position="77"/>
        <end position="99"/>
    </location>
</feature>
<dbReference type="SUPFAM" id="SSF56784">
    <property type="entry name" value="HAD-like"/>
    <property type="match status" value="1"/>
</dbReference>
<dbReference type="SUPFAM" id="SSF81665">
    <property type="entry name" value="Calcium ATPase, transmembrane domain M"/>
    <property type="match status" value="1"/>
</dbReference>
<comment type="caution">
    <text evidence="10">The sequence shown here is derived from an EMBL/GenBank/DDBJ whole genome shotgun (WGS) entry which is preliminary data.</text>
</comment>
<reference evidence="10 11" key="1">
    <citation type="submission" date="2018-05" db="EMBL/GenBank/DDBJ databases">
        <title>Draft genome of Methanospirillum lacunae Ki8-1.</title>
        <authorList>
            <person name="Dueholm M.S."/>
            <person name="Nielsen P.H."/>
            <person name="Bakmann L.F."/>
            <person name="Otzen D.E."/>
        </authorList>
    </citation>
    <scope>NUCLEOTIDE SEQUENCE [LARGE SCALE GENOMIC DNA]</scope>
    <source>
        <strain evidence="10 11">Ki8-1</strain>
    </source>
</reference>
<evidence type="ECO:0000256" key="3">
    <source>
        <dbReference type="ARBA" id="ARBA00022692"/>
    </source>
</evidence>
<dbReference type="InterPro" id="IPR001757">
    <property type="entry name" value="P_typ_ATPase"/>
</dbReference>
<evidence type="ECO:0000256" key="1">
    <source>
        <dbReference type="ARBA" id="ARBA00004370"/>
    </source>
</evidence>
<evidence type="ECO:0000256" key="6">
    <source>
        <dbReference type="ARBA" id="ARBA00022989"/>
    </source>
</evidence>
<dbReference type="GO" id="GO:0016020">
    <property type="term" value="C:membrane"/>
    <property type="evidence" value="ECO:0007669"/>
    <property type="project" value="UniProtKB-SubCell"/>
</dbReference>
<dbReference type="OrthoDB" id="8588at2157"/>
<keyword evidence="4" id="KW-0479">Metal-binding</keyword>
<dbReference type="PRINTS" id="PR00119">
    <property type="entry name" value="CATATPASE"/>
</dbReference>
<evidence type="ECO:0000259" key="9">
    <source>
        <dbReference type="Pfam" id="PF00122"/>
    </source>
</evidence>
<evidence type="ECO:0000256" key="5">
    <source>
        <dbReference type="ARBA" id="ARBA00022967"/>
    </source>
</evidence>
<organism evidence="10 11">
    <name type="scientific">Methanospirillum lacunae</name>
    <dbReference type="NCBI Taxonomy" id="668570"/>
    <lineage>
        <taxon>Archaea</taxon>
        <taxon>Methanobacteriati</taxon>
        <taxon>Methanobacteriota</taxon>
        <taxon>Stenosarchaea group</taxon>
        <taxon>Methanomicrobia</taxon>
        <taxon>Methanomicrobiales</taxon>
        <taxon>Methanospirillaceae</taxon>
        <taxon>Methanospirillum</taxon>
    </lineage>
</organism>
<sequence>MKIFEKILGRPGCSSDDCLSGSCCNHHESEPSNHNTCDSACGCTHEFDSQTIRPLLIRTFIAGICVCFAILSEVGFIAIWEIGTAAAIIALLLTAYPILKEAVTGLLGGERNVCELASIAIVAAVAIGEFTAAAEVAIILTIGELAEDYAYSRSKRDIEGIVTRNPRFGHIIKSGEVVEVPVHEIAIGDVVMVRSGDIVPVDGVVTEGTSFLDESCLTGESLPVAKEKESLVYSGSTNLDGTLIIKTTKVAGDSTYSRIAELIRQAGQRRPPSHPFIDRFARVYSPLMIILAIIVFVLTGSIIRAITVLIVACPCALLLATPSAVLATLGSAAKSGILIKGGEFLEVCRNVTVLVLDKTGTITSGNMAVSEVIACGSYSRDDVLLFAATAECSSSHPIAKAVVSTAIDNGLSIACTGYAQQVAGLGIEDIQQDHKILVGNRRFMESKGIDTSLILSKARDDMSGTSEILVVCDTFLIGILYVSDTIRPESSAVFAKIRQLGINKIEMLTGDNQVVAEQIGQQCGIEPGSVHSGMYPGDKEAYVSKLQKRGEVVCFVGDGTNDGPALARSDLGISIGSREDTIALETSSVILMQRGLSALPEFIQLGRRTSSIIIMNICIALGLNLLLIIAAGYGLISPAVGAIGHQVATIVVLLNSTRLAYNPGIKLDNPDVRAKIRNNPNPGVSV</sequence>
<dbReference type="NCBIfam" id="TIGR01494">
    <property type="entry name" value="ATPase_P-type"/>
    <property type="match status" value="1"/>
</dbReference>
<dbReference type="PROSITE" id="PS00154">
    <property type="entry name" value="ATPASE_E1_E2"/>
    <property type="match status" value="1"/>
</dbReference>
<proteinExistence type="inferred from homology"/>
<keyword evidence="3 8" id="KW-0812">Transmembrane</keyword>
<dbReference type="SUPFAM" id="SSF81653">
    <property type="entry name" value="Calcium ATPase, transduction domain A"/>
    <property type="match status" value="1"/>
</dbReference>
<dbReference type="Proteomes" id="UP000245657">
    <property type="component" value="Unassembled WGS sequence"/>
</dbReference>
<dbReference type="Pfam" id="PF00122">
    <property type="entry name" value="E1-E2_ATPase"/>
    <property type="match status" value="1"/>
</dbReference>
<protein>
    <recommendedName>
        <fullName evidence="9">P-type ATPase A domain-containing protein</fullName>
    </recommendedName>
</protein>
<dbReference type="GO" id="GO:0005524">
    <property type="term" value="F:ATP binding"/>
    <property type="evidence" value="ECO:0007669"/>
    <property type="project" value="InterPro"/>
</dbReference>